<evidence type="ECO:0000256" key="3">
    <source>
        <dbReference type="ARBA" id="ARBA00022833"/>
    </source>
</evidence>
<name>A0A5B8MYC5_9CHLO</name>
<feature type="region of interest" description="Disordered" evidence="4">
    <location>
        <begin position="1"/>
        <end position="68"/>
    </location>
</feature>
<keyword evidence="1" id="KW-0479">Metal-binding</keyword>
<accession>A0A5B8MYC5</accession>
<dbReference type="Gene3D" id="3.30.40.10">
    <property type="entry name" value="Zinc/RING finger domain, C3HC4 (zinc finger)"/>
    <property type="match status" value="1"/>
</dbReference>
<evidence type="ECO:0000313" key="7">
    <source>
        <dbReference type="EMBL" id="CAD9718465.1"/>
    </source>
</evidence>
<evidence type="ECO:0000313" key="8">
    <source>
        <dbReference type="EMBL" id="QDZ25613.1"/>
    </source>
</evidence>
<sequence length="361" mass="41377">MYRVIQGEEERRERAREARDRRGRGGEQGREPPTRGRTFVAISDSDEEESEPRGAAPPPRPSTPPRVDDVVAEGRERLCRICLDGETSDDVMISPCLCRGTSAYVHRECLNDWRRMSSNPSSFWRCDSCRYNYRTKQIKQLDVLKHPAFLAAVTTAALVLASCLGASALSLVPLKERGAALVYRWLRFRPSWRTGPDVQLLLQGKGITVEEPSFLAGALDNLFVSVFLVGLLGFLGVMYLRYYARHRRDEFMRYVAPSLVLSTANLGLLILRLFSLVGLFTVWTCVYHEVYQRAQKFVMRHGEVVLDIHDRDGDHGDLRGPVRRANMSAVQLRLVSFAFWLDRFAGLERRQQQQRRRTHHR</sequence>
<evidence type="ECO:0000313" key="9">
    <source>
        <dbReference type="Proteomes" id="UP000316726"/>
    </source>
</evidence>
<feature type="transmembrane region" description="Helical" evidence="5">
    <location>
        <begin position="222"/>
        <end position="242"/>
    </location>
</feature>
<evidence type="ECO:0000256" key="5">
    <source>
        <dbReference type="SAM" id="Phobius"/>
    </source>
</evidence>
<dbReference type="Pfam" id="PF12906">
    <property type="entry name" value="RINGv"/>
    <property type="match status" value="1"/>
</dbReference>
<dbReference type="Proteomes" id="UP000316726">
    <property type="component" value="Chromosome 18"/>
</dbReference>
<dbReference type="EMBL" id="HBHL01011095">
    <property type="protein sequence ID" value="CAD9718465.1"/>
    <property type="molecule type" value="Transcribed_RNA"/>
</dbReference>
<reference evidence="8 9" key="1">
    <citation type="submission" date="2018-07" db="EMBL/GenBank/DDBJ databases">
        <title>The complete nuclear genome of the prasinophyte Chloropicon primus (CCMP1205).</title>
        <authorList>
            <person name="Pombert J.-F."/>
            <person name="Otis C."/>
            <person name="Turmel M."/>
            <person name="Lemieux C."/>
        </authorList>
    </citation>
    <scope>NUCLEOTIDE SEQUENCE [LARGE SCALE GENOMIC DNA]</scope>
    <source>
        <strain evidence="8 9">CCMP1205</strain>
    </source>
</reference>
<dbReference type="CDD" id="cd16495">
    <property type="entry name" value="RING_CH-C4HC3_MARCH"/>
    <property type="match status" value="1"/>
</dbReference>
<evidence type="ECO:0000256" key="2">
    <source>
        <dbReference type="ARBA" id="ARBA00022771"/>
    </source>
</evidence>
<dbReference type="STRING" id="1764295.A0A5B8MYC5"/>
<dbReference type="InterPro" id="IPR013083">
    <property type="entry name" value="Znf_RING/FYVE/PHD"/>
</dbReference>
<evidence type="ECO:0000259" key="6">
    <source>
        <dbReference type="PROSITE" id="PS51292"/>
    </source>
</evidence>
<evidence type="ECO:0000256" key="4">
    <source>
        <dbReference type="SAM" id="MobiDB-lite"/>
    </source>
</evidence>
<dbReference type="EMBL" id="CP031051">
    <property type="protein sequence ID" value="QDZ25613.1"/>
    <property type="molecule type" value="Genomic_DNA"/>
</dbReference>
<dbReference type="PANTHER" id="PTHR46347:SF1">
    <property type="entry name" value="RING_FYVE_PHD ZINC FINGER SUPERFAMILY PROTEIN"/>
    <property type="match status" value="1"/>
</dbReference>
<feature type="transmembrane region" description="Helical" evidence="5">
    <location>
        <begin position="254"/>
        <end position="283"/>
    </location>
</feature>
<feature type="transmembrane region" description="Helical" evidence="5">
    <location>
        <begin position="148"/>
        <end position="172"/>
    </location>
</feature>
<feature type="domain" description="RING-CH-type" evidence="6">
    <location>
        <begin position="71"/>
        <end position="136"/>
    </location>
</feature>
<feature type="compositionally biased region" description="Pro residues" evidence="4">
    <location>
        <begin position="55"/>
        <end position="64"/>
    </location>
</feature>
<protein>
    <recommendedName>
        <fullName evidence="6">RING-CH-type domain-containing protein</fullName>
    </recommendedName>
</protein>
<keyword evidence="5" id="KW-1133">Transmembrane helix</keyword>
<dbReference type="SUPFAM" id="SSF57850">
    <property type="entry name" value="RING/U-box"/>
    <property type="match status" value="1"/>
</dbReference>
<keyword evidence="5" id="KW-0472">Membrane</keyword>
<dbReference type="PANTHER" id="PTHR46347">
    <property type="entry name" value="RING/FYVE/PHD ZINC FINGER SUPERFAMILY PROTEIN"/>
    <property type="match status" value="1"/>
</dbReference>
<keyword evidence="2" id="KW-0863">Zinc-finger</keyword>
<gene>
    <name evidence="8" type="ORF">A3770_18p81310</name>
    <name evidence="7" type="ORF">CPRI1469_LOCUS7330</name>
</gene>
<evidence type="ECO:0000256" key="1">
    <source>
        <dbReference type="ARBA" id="ARBA00022723"/>
    </source>
</evidence>
<feature type="compositionally biased region" description="Basic and acidic residues" evidence="4">
    <location>
        <begin position="1"/>
        <end position="34"/>
    </location>
</feature>
<reference evidence="7" key="2">
    <citation type="submission" date="2021-01" db="EMBL/GenBank/DDBJ databases">
        <authorList>
            <person name="Corre E."/>
            <person name="Pelletier E."/>
            <person name="Niang G."/>
            <person name="Scheremetjew M."/>
            <person name="Finn R."/>
            <person name="Kale V."/>
            <person name="Holt S."/>
            <person name="Cochrane G."/>
            <person name="Meng A."/>
            <person name="Brown T."/>
            <person name="Cohen L."/>
        </authorList>
    </citation>
    <scope>NUCLEOTIDE SEQUENCE</scope>
    <source>
        <strain evidence="7">CCMP1205</strain>
    </source>
</reference>
<keyword evidence="9" id="KW-1185">Reference proteome</keyword>
<organism evidence="8 9">
    <name type="scientific">Chloropicon primus</name>
    <dbReference type="NCBI Taxonomy" id="1764295"/>
    <lineage>
        <taxon>Eukaryota</taxon>
        <taxon>Viridiplantae</taxon>
        <taxon>Chlorophyta</taxon>
        <taxon>Chloropicophyceae</taxon>
        <taxon>Chloropicales</taxon>
        <taxon>Chloropicaceae</taxon>
        <taxon>Chloropicon</taxon>
    </lineage>
</organism>
<keyword evidence="5" id="KW-0812">Transmembrane</keyword>
<keyword evidence="3" id="KW-0862">Zinc</keyword>
<dbReference type="InterPro" id="IPR011016">
    <property type="entry name" value="Znf_RING-CH"/>
</dbReference>
<dbReference type="PROSITE" id="PS51292">
    <property type="entry name" value="ZF_RING_CH"/>
    <property type="match status" value="1"/>
</dbReference>
<proteinExistence type="predicted"/>
<dbReference type="GO" id="GO:0008270">
    <property type="term" value="F:zinc ion binding"/>
    <property type="evidence" value="ECO:0007669"/>
    <property type="project" value="UniProtKB-KW"/>
</dbReference>
<dbReference type="SMART" id="SM00744">
    <property type="entry name" value="RINGv"/>
    <property type="match status" value="1"/>
</dbReference>
<dbReference type="OrthoDB" id="548857at2759"/>
<dbReference type="AlphaFoldDB" id="A0A5B8MYC5"/>